<dbReference type="InterPro" id="IPR009045">
    <property type="entry name" value="Zn_M74/Hedgehog-like"/>
</dbReference>
<gene>
    <name evidence="2" type="ORF">GCM10007916_27310</name>
</gene>
<protein>
    <submittedName>
        <fullName evidence="2">Peptidase M15</fullName>
    </submittedName>
</protein>
<dbReference type="CDD" id="cd14847">
    <property type="entry name" value="DD-carboxypeptidase_like"/>
    <property type="match status" value="1"/>
</dbReference>
<keyword evidence="3" id="KW-1185">Reference proteome</keyword>
<dbReference type="EMBL" id="BSPQ01000013">
    <property type="protein sequence ID" value="GLS91662.1"/>
    <property type="molecule type" value="Genomic_DNA"/>
</dbReference>
<dbReference type="InterPro" id="IPR052179">
    <property type="entry name" value="DD-CPase-like"/>
</dbReference>
<evidence type="ECO:0000259" key="1">
    <source>
        <dbReference type="Pfam" id="PF02557"/>
    </source>
</evidence>
<feature type="domain" description="D-alanyl-D-alanine carboxypeptidase-like core" evidence="1">
    <location>
        <begin position="23"/>
        <end position="176"/>
    </location>
</feature>
<reference evidence="3" key="1">
    <citation type="journal article" date="2019" name="Int. J. Syst. Evol. Microbiol.">
        <title>The Global Catalogue of Microorganisms (GCM) 10K type strain sequencing project: providing services to taxonomists for standard genome sequencing and annotation.</title>
        <authorList>
            <consortium name="The Broad Institute Genomics Platform"/>
            <consortium name="The Broad Institute Genome Sequencing Center for Infectious Disease"/>
            <person name="Wu L."/>
            <person name="Ma J."/>
        </authorList>
    </citation>
    <scope>NUCLEOTIDE SEQUENCE [LARGE SCALE GENOMIC DNA]</scope>
    <source>
        <strain evidence="3">NBRC 103166</strain>
    </source>
</reference>
<dbReference type="SUPFAM" id="SSF55166">
    <property type="entry name" value="Hedgehog/DD-peptidase"/>
    <property type="match status" value="1"/>
</dbReference>
<name>A0ABQ6E2S7_9GAMM</name>
<evidence type="ECO:0000313" key="3">
    <source>
        <dbReference type="Proteomes" id="UP001157353"/>
    </source>
</evidence>
<organism evidence="2 3">
    <name type="scientific">Psychromonas marina</name>
    <dbReference type="NCBI Taxonomy" id="88364"/>
    <lineage>
        <taxon>Bacteria</taxon>
        <taxon>Pseudomonadati</taxon>
        <taxon>Pseudomonadota</taxon>
        <taxon>Gammaproteobacteria</taxon>
        <taxon>Alteromonadales</taxon>
        <taxon>Psychromonadaceae</taxon>
        <taxon>Psychromonas</taxon>
    </lineage>
</organism>
<evidence type="ECO:0000313" key="2">
    <source>
        <dbReference type="EMBL" id="GLS91662.1"/>
    </source>
</evidence>
<sequence length="222" mass="25688">MKLTELTGQVETHLTRLNKHTLIHQGVLSPFIALQGAASEAGFDLQIASGFRSFERQQLIWNNKYSGKTTLLNKEEFPISFSSLSELERLLAILHWSALPGASRHHWGTDFDIYDPSLLPKDKQLQLTCDEYQEGGYFFKLNQWLSDNMHRYGFYRPYQVYQGGVAAEPWHISYQPIADHCLQQLTITCIRNTLLKNNILGKHLIFQHLPMIYEQYICNINS</sequence>
<dbReference type="Pfam" id="PF02557">
    <property type="entry name" value="VanY"/>
    <property type="match status" value="1"/>
</dbReference>
<dbReference type="PANTHER" id="PTHR34385:SF1">
    <property type="entry name" value="PEPTIDOGLYCAN L-ALANYL-D-GLUTAMATE ENDOPEPTIDASE CWLK"/>
    <property type="match status" value="1"/>
</dbReference>
<dbReference type="InterPro" id="IPR003709">
    <property type="entry name" value="VanY-like_core_dom"/>
</dbReference>
<proteinExistence type="predicted"/>
<dbReference type="Proteomes" id="UP001157353">
    <property type="component" value="Unassembled WGS sequence"/>
</dbReference>
<dbReference type="Gene3D" id="3.30.1380.10">
    <property type="match status" value="1"/>
</dbReference>
<comment type="caution">
    <text evidence="2">The sequence shown here is derived from an EMBL/GenBank/DDBJ whole genome shotgun (WGS) entry which is preliminary data.</text>
</comment>
<accession>A0ABQ6E2S7</accession>
<dbReference type="PANTHER" id="PTHR34385">
    <property type="entry name" value="D-ALANYL-D-ALANINE CARBOXYPEPTIDASE"/>
    <property type="match status" value="1"/>
</dbReference>
<dbReference type="RefSeq" id="WP_284204766.1">
    <property type="nucleotide sequence ID" value="NZ_BSPQ01000013.1"/>
</dbReference>